<accession>G0MZM6</accession>
<evidence type="ECO:0000256" key="1">
    <source>
        <dbReference type="ARBA" id="ARBA00023157"/>
    </source>
</evidence>
<protein>
    <submittedName>
        <fullName evidence="4">CBN-SPP-11 protein</fullName>
    </submittedName>
</protein>
<dbReference type="EMBL" id="GL379822">
    <property type="protein sequence ID" value="EGT48127.1"/>
    <property type="molecule type" value="Genomic_DNA"/>
</dbReference>
<name>G0MZM6_CAEBE</name>
<dbReference type="SUPFAM" id="SSF47862">
    <property type="entry name" value="Saposin"/>
    <property type="match status" value="1"/>
</dbReference>
<dbReference type="InterPro" id="IPR011001">
    <property type="entry name" value="Saposin-like"/>
</dbReference>
<evidence type="ECO:0000313" key="5">
    <source>
        <dbReference type="Proteomes" id="UP000008068"/>
    </source>
</evidence>
<dbReference type="InterPro" id="IPR008139">
    <property type="entry name" value="SaposinB_dom"/>
</dbReference>
<dbReference type="FunCoup" id="G0MZM6">
    <property type="interactions" value="393"/>
</dbReference>
<dbReference type="SMART" id="SM00741">
    <property type="entry name" value="SapB"/>
    <property type="match status" value="1"/>
</dbReference>
<dbReference type="OrthoDB" id="5874912at2759"/>
<organism evidence="5">
    <name type="scientific">Caenorhabditis brenneri</name>
    <name type="common">Nematode worm</name>
    <dbReference type="NCBI Taxonomy" id="135651"/>
    <lineage>
        <taxon>Eukaryota</taxon>
        <taxon>Metazoa</taxon>
        <taxon>Ecdysozoa</taxon>
        <taxon>Nematoda</taxon>
        <taxon>Chromadorea</taxon>
        <taxon>Rhabditida</taxon>
        <taxon>Rhabditina</taxon>
        <taxon>Rhabditomorpha</taxon>
        <taxon>Rhabditoidea</taxon>
        <taxon>Rhabditidae</taxon>
        <taxon>Peloderinae</taxon>
        <taxon>Caenorhabditis</taxon>
    </lineage>
</organism>
<reference evidence="5" key="1">
    <citation type="submission" date="2011-07" db="EMBL/GenBank/DDBJ databases">
        <authorList>
            <consortium name="Caenorhabditis brenneri Sequencing and Analysis Consortium"/>
            <person name="Wilson R.K."/>
        </authorList>
    </citation>
    <scope>NUCLEOTIDE SEQUENCE [LARGE SCALE GENOMIC DNA]</scope>
    <source>
        <strain evidence="5">PB2801</strain>
    </source>
</reference>
<evidence type="ECO:0000259" key="3">
    <source>
        <dbReference type="PROSITE" id="PS50015"/>
    </source>
</evidence>
<keyword evidence="1" id="KW-1015">Disulfide bond</keyword>
<dbReference type="InParanoid" id="G0MZM6"/>
<evidence type="ECO:0000256" key="2">
    <source>
        <dbReference type="SAM" id="SignalP"/>
    </source>
</evidence>
<feature type="chain" id="PRO_5003404972" evidence="2">
    <location>
        <begin position="19"/>
        <end position="290"/>
    </location>
</feature>
<proteinExistence type="predicted"/>
<dbReference type="Gene3D" id="1.10.225.10">
    <property type="entry name" value="Saposin-like"/>
    <property type="match status" value="1"/>
</dbReference>
<dbReference type="eggNOG" id="ENOG502SG84">
    <property type="taxonomic scope" value="Eukaryota"/>
</dbReference>
<dbReference type="HOGENOM" id="CLU_1042946_0_0_1"/>
<evidence type="ECO:0000313" key="4">
    <source>
        <dbReference type="EMBL" id="EGT48127.1"/>
    </source>
</evidence>
<keyword evidence="5" id="KW-1185">Reference proteome</keyword>
<dbReference type="Proteomes" id="UP000008068">
    <property type="component" value="Unassembled WGS sequence"/>
</dbReference>
<dbReference type="PROSITE" id="PS50015">
    <property type="entry name" value="SAP_B"/>
    <property type="match status" value="1"/>
</dbReference>
<gene>
    <name evidence="4" type="primary">Cbn-spp-11</name>
    <name evidence="4" type="ORF">CAEBREN_09470</name>
</gene>
<dbReference type="STRING" id="135651.G0MZM6"/>
<dbReference type="AlphaFoldDB" id="G0MZM6"/>
<dbReference type="OMA" id="CKHVPFC"/>
<sequence length="290" mass="31926">MFIYRFIALALFFISVHGIVEQKYNKTDVAAVQQFVFPTFKIPDLLNPDKSGSDSSASLPHLLPTALPKIPTIKLPTLPNLLPTALPKIPTVHIPTLPHILPTALPKLPTIKIPTLPHILPTALPKIPTIKIPTVSPSIRFQFSDAFCFQFPHILPTLFPPKPKPTSSSEGITPNTPYTLPYPLPSDVVPIPFLDNNTNPGDNLICNICESAVTIVKTKILTVEKSVRAKLGVLLGGLCDMLMSHPTTMFLGPPCTMFKANIIDKIFQKLDNFENSIDPKSFCKHVPFCK</sequence>
<keyword evidence="2" id="KW-0732">Signal</keyword>
<feature type="domain" description="Saposin B-type" evidence="3">
    <location>
        <begin position="202"/>
        <end position="290"/>
    </location>
</feature>
<feature type="signal peptide" evidence="2">
    <location>
        <begin position="1"/>
        <end position="18"/>
    </location>
</feature>